<protein>
    <submittedName>
        <fullName evidence="1">Uncharacterized protein</fullName>
    </submittedName>
</protein>
<dbReference type="EMBL" id="ACPB03012995">
    <property type="status" value="NOT_ANNOTATED_CDS"/>
    <property type="molecule type" value="Genomic_DNA"/>
</dbReference>
<dbReference type="HOGENOM" id="CLU_1125742_0_0_1"/>
<evidence type="ECO:0000313" key="2">
    <source>
        <dbReference type="Proteomes" id="UP000015103"/>
    </source>
</evidence>
<name>T1HPF3_RHOPR</name>
<keyword evidence="2" id="KW-1185">Reference proteome</keyword>
<dbReference type="InParanoid" id="T1HPF3"/>
<dbReference type="Proteomes" id="UP000015103">
    <property type="component" value="Unassembled WGS sequence"/>
</dbReference>
<proteinExistence type="predicted"/>
<evidence type="ECO:0000313" key="1">
    <source>
        <dbReference type="EnsemblMetazoa" id="RPRC005927-PA"/>
    </source>
</evidence>
<dbReference type="GeneID" id="141458850"/>
<organism evidence="1 2">
    <name type="scientific">Rhodnius prolixus</name>
    <name type="common">Triatomid bug</name>
    <dbReference type="NCBI Taxonomy" id="13249"/>
    <lineage>
        <taxon>Eukaryota</taxon>
        <taxon>Metazoa</taxon>
        <taxon>Ecdysozoa</taxon>
        <taxon>Arthropoda</taxon>
        <taxon>Hexapoda</taxon>
        <taxon>Insecta</taxon>
        <taxon>Pterygota</taxon>
        <taxon>Neoptera</taxon>
        <taxon>Paraneoptera</taxon>
        <taxon>Hemiptera</taxon>
        <taxon>Heteroptera</taxon>
        <taxon>Panheteroptera</taxon>
        <taxon>Cimicomorpha</taxon>
        <taxon>Reduviidae</taxon>
        <taxon>Triatominae</taxon>
        <taxon>Rhodnius</taxon>
    </lineage>
</organism>
<dbReference type="AlphaFoldDB" id="T1HPF3"/>
<dbReference type="EnsemblMetazoa" id="RPRC005927-RA">
    <property type="protein sequence ID" value="RPRC005927-PA"/>
    <property type="gene ID" value="RPRC005927"/>
</dbReference>
<dbReference type="VEuPathDB" id="VectorBase:RPRC005927"/>
<dbReference type="RefSeq" id="XP_073993492.1">
    <property type="nucleotide sequence ID" value="XM_074137391.1"/>
</dbReference>
<reference evidence="1" key="1">
    <citation type="submission" date="2015-05" db="UniProtKB">
        <authorList>
            <consortium name="EnsemblMetazoa"/>
        </authorList>
    </citation>
    <scope>IDENTIFICATION</scope>
</reference>
<sequence length="247" mass="28404">MKNTICESSCILGFSMEDKTQELCTEPLQPTVSVPATDTTNYLSGDSPEDDPMKVFHGKVKREANRVKRDTSSMVCTQKPEIVNACSSKCEDNEQSRISKEFMQKLHEEKHQRQCTFVELLRDCAQYSFGEKLAIFCDWIYANIDGRIALFGTSTVVPLCAWFTRVFWGALISQIIFVIFVWMFARFVFFPPTSPPLREAEKFDRQLYHQSQSHMDKMLKIKDKLELRSRISPSIKPTGEDSVGTRE</sequence>
<accession>T1HPF3</accession>